<evidence type="ECO:0000313" key="2">
    <source>
        <dbReference type="Proteomes" id="UP001596496"/>
    </source>
</evidence>
<dbReference type="RefSeq" id="WP_380830053.1">
    <property type="nucleotide sequence ID" value="NZ_JBHTCG010000025.1"/>
</dbReference>
<keyword evidence="2" id="KW-1185">Reference proteome</keyword>
<accession>A0ABW2PE31</accession>
<comment type="caution">
    <text evidence="1">The sequence shown here is derived from an EMBL/GenBank/DDBJ whole genome shotgun (WGS) entry which is preliminary data.</text>
</comment>
<protein>
    <submittedName>
        <fullName evidence="1">Uncharacterized protein</fullName>
    </submittedName>
</protein>
<evidence type="ECO:0000313" key="1">
    <source>
        <dbReference type="EMBL" id="MFC7386280.1"/>
    </source>
</evidence>
<dbReference type="EMBL" id="JBHTCG010000025">
    <property type="protein sequence ID" value="MFC7386280.1"/>
    <property type="molecule type" value="Genomic_DNA"/>
</dbReference>
<proteinExistence type="predicted"/>
<reference evidence="2" key="1">
    <citation type="journal article" date="2019" name="Int. J. Syst. Evol. Microbiol.">
        <title>The Global Catalogue of Microorganisms (GCM) 10K type strain sequencing project: providing services to taxonomists for standard genome sequencing and annotation.</title>
        <authorList>
            <consortium name="The Broad Institute Genomics Platform"/>
            <consortium name="The Broad Institute Genome Sequencing Center for Infectious Disease"/>
            <person name="Wu L."/>
            <person name="Ma J."/>
        </authorList>
    </citation>
    <scope>NUCLEOTIDE SEQUENCE [LARGE SCALE GENOMIC DNA]</scope>
    <source>
        <strain evidence="2">CECT 7649</strain>
    </source>
</reference>
<dbReference type="Proteomes" id="UP001596496">
    <property type="component" value="Unassembled WGS sequence"/>
</dbReference>
<gene>
    <name evidence="1" type="ORF">ACFQSB_29010</name>
</gene>
<organism evidence="1 2">
    <name type="scientific">Sphaerisporangium rhizosphaerae</name>
    <dbReference type="NCBI Taxonomy" id="2269375"/>
    <lineage>
        <taxon>Bacteria</taxon>
        <taxon>Bacillati</taxon>
        <taxon>Actinomycetota</taxon>
        <taxon>Actinomycetes</taxon>
        <taxon>Streptosporangiales</taxon>
        <taxon>Streptosporangiaceae</taxon>
        <taxon>Sphaerisporangium</taxon>
    </lineage>
</organism>
<name>A0ABW2PE31_9ACTN</name>
<sequence>MGELGEMPADGDVRGRAPVLLGLVSVHRRTGNPRIDIAVPTMHRRTDRSPEITAITWIDWITQITEASPR</sequence>